<evidence type="ECO:0000313" key="7">
    <source>
        <dbReference type="EMBL" id="PTI74450.1"/>
    </source>
</evidence>
<sequence length="352" mass="38123">MCEKCQTRVIQAVTSDYESFETNIITRRELREDDVAIDIKYCGICHSDIHVVDNDFGSANFPIVPGHEITGVVSAVGSDVTKFKVGDRVGVGCFVDSCGVCEHCQNGDEQFCIEGVVVVFNSKGYDGELTYGGYANDIVVKDHFVIGIPDTLDLDVASPLLCAGVTTYNPMKKWNVGPGKKVGIIGMGGLGHLAVQFAHKMGAEVIVLGHSKGKNEEAKRFGADAYELTTEVETFNKLKGKFDFILNTVAVSLDVDVYVSLLKVNGAMVYVGLAGEPQTFHVGSLFGKQAILTASNVGGIAITEEMIQFAADNQVLPMIETIQANPKAVQEAYNRILASDVRYRFVIDMETL</sequence>
<comment type="cofactor">
    <cofactor evidence="1 5">
        <name>Zn(2+)</name>
        <dbReference type="ChEBI" id="CHEBI:29105"/>
    </cofactor>
</comment>
<dbReference type="AlphaFoldDB" id="A0A9Q6HMU7"/>
<evidence type="ECO:0000259" key="6">
    <source>
        <dbReference type="SMART" id="SM00829"/>
    </source>
</evidence>
<dbReference type="Proteomes" id="UP000241960">
    <property type="component" value="Unassembled WGS sequence"/>
</dbReference>
<dbReference type="InterPro" id="IPR020843">
    <property type="entry name" value="ER"/>
</dbReference>
<dbReference type="InterPro" id="IPR002328">
    <property type="entry name" value="ADH_Zn_CS"/>
</dbReference>
<reference evidence="7 8" key="1">
    <citation type="journal article" date="2016" name="Front. Microbiol.">
        <title>Comprehensive Phylogenetic Analysis of Bovine Non-aureus Staphylococci Species Based on Whole-Genome Sequencing.</title>
        <authorList>
            <person name="Naushad S."/>
            <person name="Barkema H.W."/>
            <person name="Luby C."/>
            <person name="Condas L.A."/>
            <person name="Nobrega D.B."/>
            <person name="Carson D.A."/>
            <person name="De Buck J."/>
        </authorList>
    </citation>
    <scope>NUCLEOTIDE SEQUENCE [LARGE SCALE GENOMIC DNA]</scope>
    <source>
        <strain evidence="7 8">SNUC 1231</strain>
    </source>
</reference>
<dbReference type="InterPro" id="IPR013154">
    <property type="entry name" value="ADH-like_N"/>
</dbReference>
<dbReference type="SMART" id="SM00829">
    <property type="entry name" value="PKS_ER"/>
    <property type="match status" value="1"/>
</dbReference>
<dbReference type="SUPFAM" id="SSF51735">
    <property type="entry name" value="NAD(P)-binding Rossmann-fold domains"/>
    <property type="match status" value="1"/>
</dbReference>
<dbReference type="InterPro" id="IPR013149">
    <property type="entry name" value="ADH-like_C"/>
</dbReference>
<protein>
    <submittedName>
        <fullName evidence="7">Alcohol dehydrogenase</fullName>
    </submittedName>
</protein>
<keyword evidence="2 5" id="KW-0479">Metal-binding</keyword>
<evidence type="ECO:0000256" key="5">
    <source>
        <dbReference type="RuleBase" id="RU361277"/>
    </source>
</evidence>
<dbReference type="PANTHER" id="PTHR42683">
    <property type="entry name" value="ALDEHYDE REDUCTASE"/>
    <property type="match status" value="1"/>
</dbReference>
<dbReference type="Gene3D" id="3.90.180.10">
    <property type="entry name" value="Medium-chain alcohol dehydrogenases, catalytic domain"/>
    <property type="match status" value="1"/>
</dbReference>
<dbReference type="Pfam" id="PF08240">
    <property type="entry name" value="ADH_N"/>
    <property type="match status" value="1"/>
</dbReference>
<evidence type="ECO:0000256" key="4">
    <source>
        <dbReference type="ARBA" id="ARBA00023002"/>
    </source>
</evidence>
<dbReference type="GO" id="GO:0008270">
    <property type="term" value="F:zinc ion binding"/>
    <property type="evidence" value="ECO:0007669"/>
    <property type="project" value="InterPro"/>
</dbReference>
<dbReference type="SUPFAM" id="SSF50129">
    <property type="entry name" value="GroES-like"/>
    <property type="match status" value="1"/>
</dbReference>
<accession>A0A9Q6HMU7</accession>
<keyword evidence="4" id="KW-0560">Oxidoreductase</keyword>
<dbReference type="EMBL" id="PZFQ01000040">
    <property type="protein sequence ID" value="PTI74450.1"/>
    <property type="molecule type" value="Genomic_DNA"/>
</dbReference>
<dbReference type="FunFam" id="3.40.50.720:FF:000022">
    <property type="entry name" value="Cinnamyl alcohol dehydrogenase"/>
    <property type="match status" value="1"/>
</dbReference>
<dbReference type="GO" id="GO:0008106">
    <property type="term" value="F:alcohol dehydrogenase (NADP+) activity"/>
    <property type="evidence" value="ECO:0007669"/>
    <property type="project" value="UniProtKB-ARBA"/>
</dbReference>
<name>A0A9Q6HMU7_9STAP</name>
<evidence type="ECO:0000256" key="3">
    <source>
        <dbReference type="ARBA" id="ARBA00022833"/>
    </source>
</evidence>
<gene>
    <name evidence="7" type="ORF">BU058_10875</name>
</gene>
<dbReference type="CDD" id="cd05283">
    <property type="entry name" value="CAD1"/>
    <property type="match status" value="1"/>
</dbReference>
<dbReference type="InterPro" id="IPR036291">
    <property type="entry name" value="NAD(P)-bd_dom_sf"/>
</dbReference>
<evidence type="ECO:0000313" key="8">
    <source>
        <dbReference type="Proteomes" id="UP000241960"/>
    </source>
</evidence>
<dbReference type="InterPro" id="IPR011032">
    <property type="entry name" value="GroES-like_sf"/>
</dbReference>
<keyword evidence="3 5" id="KW-0862">Zinc</keyword>
<comment type="caution">
    <text evidence="7">The sequence shown here is derived from an EMBL/GenBank/DDBJ whole genome shotgun (WGS) entry which is preliminary data.</text>
</comment>
<evidence type="ECO:0000256" key="1">
    <source>
        <dbReference type="ARBA" id="ARBA00001947"/>
    </source>
</evidence>
<organism evidence="7 8">
    <name type="scientific">Staphylococcus succinus</name>
    <dbReference type="NCBI Taxonomy" id="61015"/>
    <lineage>
        <taxon>Bacteria</taxon>
        <taxon>Bacillati</taxon>
        <taxon>Bacillota</taxon>
        <taxon>Bacilli</taxon>
        <taxon>Bacillales</taxon>
        <taxon>Staphylococcaceae</taxon>
        <taxon>Staphylococcus</taxon>
    </lineage>
</organism>
<dbReference type="Pfam" id="PF00107">
    <property type="entry name" value="ADH_zinc_N"/>
    <property type="match status" value="1"/>
</dbReference>
<feature type="domain" description="Enoyl reductase (ER)" evidence="6">
    <location>
        <begin position="15"/>
        <end position="347"/>
    </location>
</feature>
<comment type="similarity">
    <text evidence="5">Belongs to the zinc-containing alcohol dehydrogenase family.</text>
</comment>
<dbReference type="InterPro" id="IPR047109">
    <property type="entry name" value="CAD-like"/>
</dbReference>
<dbReference type="PROSITE" id="PS00059">
    <property type="entry name" value="ADH_ZINC"/>
    <property type="match status" value="1"/>
</dbReference>
<proteinExistence type="inferred from homology"/>
<dbReference type="Gene3D" id="3.40.50.720">
    <property type="entry name" value="NAD(P)-binding Rossmann-like Domain"/>
    <property type="match status" value="1"/>
</dbReference>
<dbReference type="RefSeq" id="WP_107545294.1">
    <property type="nucleotide sequence ID" value="NZ_PZFQ01000040.1"/>
</dbReference>
<evidence type="ECO:0000256" key="2">
    <source>
        <dbReference type="ARBA" id="ARBA00022723"/>
    </source>
</evidence>